<feature type="region of interest" description="Disordered" evidence="1">
    <location>
        <begin position="12"/>
        <end position="41"/>
    </location>
</feature>
<protein>
    <submittedName>
        <fullName evidence="2">Uncharacterized protein</fullName>
    </submittedName>
</protein>
<proteinExistence type="predicted"/>
<reference evidence="2 3" key="1">
    <citation type="journal article" date="2013" name="PLoS Genet.">
        <title>The genome and development-dependent transcriptomes of Pyronema confluens: a window into fungal evolution.</title>
        <authorList>
            <person name="Traeger S."/>
            <person name="Altegoer F."/>
            <person name="Freitag M."/>
            <person name="Gabaldon T."/>
            <person name="Kempken F."/>
            <person name="Kumar A."/>
            <person name="Marcet-Houben M."/>
            <person name="Poggeler S."/>
            <person name="Stajich J.E."/>
            <person name="Nowrousian M."/>
        </authorList>
    </citation>
    <scope>NUCLEOTIDE SEQUENCE [LARGE SCALE GENOMIC DNA]</scope>
    <source>
        <strain evidence="3">CBS 100304</strain>
        <tissue evidence="2">Vegetative mycelium</tissue>
    </source>
</reference>
<gene>
    <name evidence="2" type="ORF">PCON_13512</name>
</gene>
<keyword evidence="3" id="KW-1185">Reference proteome</keyword>
<organism evidence="2 3">
    <name type="scientific">Pyronema omphalodes (strain CBS 100304)</name>
    <name type="common">Pyronema confluens</name>
    <dbReference type="NCBI Taxonomy" id="1076935"/>
    <lineage>
        <taxon>Eukaryota</taxon>
        <taxon>Fungi</taxon>
        <taxon>Dikarya</taxon>
        <taxon>Ascomycota</taxon>
        <taxon>Pezizomycotina</taxon>
        <taxon>Pezizomycetes</taxon>
        <taxon>Pezizales</taxon>
        <taxon>Pyronemataceae</taxon>
        <taxon>Pyronema</taxon>
    </lineage>
</organism>
<name>U4LVL9_PYROM</name>
<sequence>MSCACYEELQPGAQPAGLTSETRDRSQLSGEPDLCWEETGV</sequence>
<dbReference type="Proteomes" id="UP000018144">
    <property type="component" value="Unassembled WGS sequence"/>
</dbReference>
<dbReference type="EMBL" id="HF935906">
    <property type="protein sequence ID" value="CCX32661.1"/>
    <property type="molecule type" value="Genomic_DNA"/>
</dbReference>
<evidence type="ECO:0000313" key="2">
    <source>
        <dbReference type="EMBL" id="CCX32661.1"/>
    </source>
</evidence>
<accession>U4LVL9</accession>
<evidence type="ECO:0000256" key="1">
    <source>
        <dbReference type="SAM" id="MobiDB-lite"/>
    </source>
</evidence>
<evidence type="ECO:0000313" key="3">
    <source>
        <dbReference type="Proteomes" id="UP000018144"/>
    </source>
</evidence>
<dbReference type="AlphaFoldDB" id="U4LVL9"/>